<proteinExistence type="inferred from homology"/>
<dbReference type="OrthoDB" id="9801785at2"/>
<dbReference type="Gene3D" id="3.40.50.720">
    <property type="entry name" value="NAD(P)-binding Rossmann-like Domain"/>
    <property type="match status" value="1"/>
</dbReference>
<evidence type="ECO:0000259" key="3">
    <source>
        <dbReference type="Pfam" id="PF01370"/>
    </source>
</evidence>
<dbReference type="Proteomes" id="UP000229081">
    <property type="component" value="Chromosome"/>
</dbReference>
<dbReference type="AlphaFoldDB" id="A0A2K8MK72"/>
<feature type="domain" description="NAD-dependent epimerase/dehydratase" evidence="3">
    <location>
        <begin position="9"/>
        <end position="248"/>
    </location>
</feature>
<evidence type="ECO:0000256" key="2">
    <source>
        <dbReference type="ARBA" id="ARBA00007637"/>
    </source>
</evidence>
<dbReference type="Pfam" id="PF01370">
    <property type="entry name" value="Epimerase"/>
    <property type="match status" value="1"/>
</dbReference>
<dbReference type="SUPFAM" id="SSF51735">
    <property type="entry name" value="NAD(P)-binding Rossmann-fold domains"/>
    <property type="match status" value="1"/>
</dbReference>
<dbReference type="PANTHER" id="PTHR43000">
    <property type="entry name" value="DTDP-D-GLUCOSE 4,6-DEHYDRATASE-RELATED"/>
    <property type="match status" value="1"/>
</dbReference>
<reference evidence="4 5" key="1">
    <citation type="submission" date="2017-11" db="EMBL/GenBank/DDBJ databases">
        <title>Complete genome sequence of Sphingomonas sp. Strain Cra20, a psychrotolerant potential plant growth promoting rhizobacteria.</title>
        <authorList>
            <person name="Luo Y."/>
        </authorList>
    </citation>
    <scope>NUCLEOTIDE SEQUENCE [LARGE SCALE GENOMIC DNA]</scope>
    <source>
        <strain evidence="4 5">Cra20</strain>
    </source>
</reference>
<evidence type="ECO:0000313" key="5">
    <source>
        <dbReference type="Proteomes" id="UP000229081"/>
    </source>
</evidence>
<dbReference type="KEGG" id="sphc:CVN68_21870"/>
<comment type="similarity">
    <text evidence="2">Belongs to the NAD(P)-dependent epimerase/dehydratase family.</text>
</comment>
<dbReference type="Gene3D" id="3.90.25.10">
    <property type="entry name" value="UDP-galactose 4-epimerase, domain 1"/>
    <property type="match status" value="1"/>
</dbReference>
<evidence type="ECO:0000313" key="4">
    <source>
        <dbReference type="EMBL" id="ATY34278.1"/>
    </source>
</evidence>
<comment type="pathway">
    <text evidence="1">Bacterial outer membrane biogenesis; LPS O-antigen biosynthesis.</text>
</comment>
<accession>A0A2K8MK72</accession>
<dbReference type="InterPro" id="IPR001509">
    <property type="entry name" value="Epimerase_deHydtase"/>
</dbReference>
<dbReference type="EMBL" id="CP024923">
    <property type="protein sequence ID" value="ATY34278.1"/>
    <property type="molecule type" value="Genomic_DNA"/>
</dbReference>
<name>A0A2K8MK72_9SPHN</name>
<dbReference type="InterPro" id="IPR036291">
    <property type="entry name" value="NAD(P)-bd_dom_sf"/>
</dbReference>
<keyword evidence="5" id="KW-1185">Reference proteome</keyword>
<evidence type="ECO:0000256" key="1">
    <source>
        <dbReference type="ARBA" id="ARBA00005125"/>
    </source>
</evidence>
<sequence length="326" mass="35874">MTDFQGKPVLVTGGLGLLGSAIARHLVHAGARVTIVDSLEPLFGGNRNNIASIENQVEVHIGDIGDTDLMARLVRGKTHIFELAAQISHMDSMHNPQRDLAINCAGTLGLLELCRRLAPEIRVVFASTRQIYGTPQYLPVDEQHRLRPPDINGIHKVAAEDYHRLYNEVYGLRSTTLRLTNIYGPGMRVRDARQTFVGLWFKLLIEGRPISIFGDGQQRRDFTYVDDCAEAFLAAAGDAHVGATYNLGGDGPVSLTELARRMMAANGGGEVAHIPFPADRKAIDIGDYWADDSAFRGASDWLPRTSLDKGLQSTLAFYRQHLPAYL</sequence>
<dbReference type="PRINTS" id="PR01713">
    <property type="entry name" value="NUCEPIMERASE"/>
</dbReference>
<protein>
    <submittedName>
        <fullName evidence="4">NAD-dependent epimerase</fullName>
    </submittedName>
</protein>
<gene>
    <name evidence="4" type="ORF">CVN68_21870</name>
</gene>
<organism evidence="4 5">
    <name type="scientific">Sphingomonas psychrotolerans</name>
    <dbReference type="NCBI Taxonomy" id="1327635"/>
    <lineage>
        <taxon>Bacteria</taxon>
        <taxon>Pseudomonadati</taxon>
        <taxon>Pseudomonadota</taxon>
        <taxon>Alphaproteobacteria</taxon>
        <taxon>Sphingomonadales</taxon>
        <taxon>Sphingomonadaceae</taxon>
        <taxon>Sphingomonas</taxon>
    </lineage>
</organism>